<keyword evidence="3" id="KW-1003">Cell membrane</keyword>
<keyword evidence="6 7" id="KW-0472">Membrane</keyword>
<feature type="transmembrane region" description="Helical" evidence="7">
    <location>
        <begin position="171"/>
        <end position="191"/>
    </location>
</feature>
<feature type="transmembrane region" description="Helical" evidence="7">
    <location>
        <begin position="236"/>
        <end position="261"/>
    </location>
</feature>
<evidence type="ECO:0000313" key="9">
    <source>
        <dbReference type="Proteomes" id="UP000282028"/>
    </source>
</evidence>
<feature type="transmembrane region" description="Helical" evidence="7">
    <location>
        <begin position="54"/>
        <end position="77"/>
    </location>
</feature>
<dbReference type="InterPro" id="IPR053166">
    <property type="entry name" value="UPF0718_permease"/>
</dbReference>
<keyword evidence="4 7" id="KW-0812">Transmembrane</keyword>
<evidence type="ECO:0000256" key="5">
    <source>
        <dbReference type="ARBA" id="ARBA00022989"/>
    </source>
</evidence>
<accession>A0A3M8CCE8</accession>
<feature type="transmembrane region" description="Helical" evidence="7">
    <location>
        <begin position="12"/>
        <end position="34"/>
    </location>
</feature>
<protein>
    <submittedName>
        <fullName evidence="8">Permease</fullName>
    </submittedName>
</protein>
<dbReference type="EMBL" id="RHHR01000020">
    <property type="protein sequence ID" value="RNB73163.1"/>
    <property type="molecule type" value="Genomic_DNA"/>
</dbReference>
<evidence type="ECO:0000256" key="3">
    <source>
        <dbReference type="ARBA" id="ARBA00022475"/>
    </source>
</evidence>
<reference evidence="8 9" key="1">
    <citation type="submission" date="2018-10" db="EMBL/GenBank/DDBJ databases">
        <title>Phylogenomics of Brevibacillus.</title>
        <authorList>
            <person name="Dunlap C."/>
        </authorList>
    </citation>
    <scope>NUCLEOTIDE SEQUENCE [LARGE SCALE GENOMIC DNA]</scope>
    <source>
        <strain evidence="8 9">JCM 12215</strain>
    </source>
</reference>
<comment type="similarity">
    <text evidence="2">Belongs to the UPF0718 family.</text>
</comment>
<evidence type="ECO:0000256" key="7">
    <source>
        <dbReference type="SAM" id="Phobius"/>
    </source>
</evidence>
<dbReference type="Pfam" id="PF03773">
    <property type="entry name" value="ArsP_1"/>
    <property type="match status" value="1"/>
</dbReference>
<feature type="transmembrane region" description="Helical" evidence="7">
    <location>
        <begin position="84"/>
        <end position="107"/>
    </location>
</feature>
<dbReference type="OrthoDB" id="9777774at2"/>
<comment type="caution">
    <text evidence="8">The sequence shown here is derived from an EMBL/GenBank/DDBJ whole genome shotgun (WGS) entry which is preliminary data.</text>
</comment>
<evidence type="ECO:0000256" key="1">
    <source>
        <dbReference type="ARBA" id="ARBA00004651"/>
    </source>
</evidence>
<keyword evidence="5 7" id="KW-1133">Transmembrane helix</keyword>
<dbReference type="GO" id="GO:0005886">
    <property type="term" value="C:plasma membrane"/>
    <property type="evidence" value="ECO:0007669"/>
    <property type="project" value="UniProtKB-SubCell"/>
</dbReference>
<evidence type="ECO:0000313" key="8">
    <source>
        <dbReference type="EMBL" id="RNB73163.1"/>
    </source>
</evidence>
<sequence length="288" mass="31410">MFITWLQSFLSIAFELTILFIGISFLISLLQGLIPYEKINRYLSGNNTVLGVLAALLFAFITPFCSCSTIPVVVNLLNKKVRFGIVMVFLFSSPVLDPTIITLMGAMLGIKVAVAYTVITSILSVAIGLTLEKLGFEKAVKQVVMTGYEEKTQRFSWTTAWAETFSMMRTVYPYLIAGAAIGSVIHGVVPADWISSVLGGEQWWLVPIAAVIGIPLYIRLSMMIPMSQILLAKGMALAPVMALMISSAGASLPEIALLGAIFQRRLVVAFIVSVLIMATLSGYLFYFL</sequence>
<evidence type="ECO:0000256" key="4">
    <source>
        <dbReference type="ARBA" id="ARBA00022692"/>
    </source>
</evidence>
<organism evidence="8 9">
    <name type="scientific">Brevibacillus invocatus</name>
    <dbReference type="NCBI Taxonomy" id="173959"/>
    <lineage>
        <taxon>Bacteria</taxon>
        <taxon>Bacillati</taxon>
        <taxon>Bacillota</taxon>
        <taxon>Bacilli</taxon>
        <taxon>Bacillales</taxon>
        <taxon>Paenibacillaceae</taxon>
        <taxon>Brevibacillus</taxon>
    </lineage>
</organism>
<feature type="transmembrane region" description="Helical" evidence="7">
    <location>
        <begin position="267"/>
        <end position="287"/>
    </location>
</feature>
<keyword evidence="9" id="KW-1185">Reference proteome</keyword>
<comment type="subcellular location">
    <subcellularLocation>
        <location evidence="1">Cell membrane</location>
        <topology evidence="1">Multi-pass membrane protein</topology>
    </subcellularLocation>
</comment>
<dbReference type="PANTHER" id="PTHR42775">
    <property type="entry name" value="PERMEASE RV2963-RELATED"/>
    <property type="match status" value="1"/>
</dbReference>
<gene>
    <name evidence="8" type="ORF">EDM52_13060</name>
</gene>
<feature type="transmembrane region" description="Helical" evidence="7">
    <location>
        <begin position="113"/>
        <end position="131"/>
    </location>
</feature>
<dbReference type="Proteomes" id="UP000282028">
    <property type="component" value="Unassembled WGS sequence"/>
</dbReference>
<proteinExistence type="inferred from homology"/>
<dbReference type="AlphaFoldDB" id="A0A3M8CCE8"/>
<dbReference type="RefSeq" id="WP_122909425.1">
    <property type="nucleotide sequence ID" value="NZ_CBCSBE010000027.1"/>
</dbReference>
<name>A0A3M8CCE8_9BACL</name>
<dbReference type="PANTHER" id="PTHR42775:SF2">
    <property type="entry name" value="PERMEASE"/>
    <property type="match status" value="1"/>
</dbReference>
<feature type="transmembrane region" description="Helical" evidence="7">
    <location>
        <begin position="203"/>
        <end position="224"/>
    </location>
</feature>
<evidence type="ECO:0000256" key="6">
    <source>
        <dbReference type="ARBA" id="ARBA00023136"/>
    </source>
</evidence>
<dbReference type="InterPro" id="IPR005524">
    <property type="entry name" value="DUF318"/>
</dbReference>
<evidence type="ECO:0000256" key="2">
    <source>
        <dbReference type="ARBA" id="ARBA00006386"/>
    </source>
</evidence>